<sequence>MQRKEILDYIALIVSRSQFTVEDVLKWEADFFMEVCRLIDNCILDIERQYIKNQE</sequence>
<dbReference type="RefSeq" id="WP_217069012.1">
    <property type="nucleotide sequence ID" value="NZ_JAHQCS010000178.1"/>
</dbReference>
<keyword evidence="2" id="KW-1185">Reference proteome</keyword>
<proteinExistence type="predicted"/>
<evidence type="ECO:0000313" key="1">
    <source>
        <dbReference type="EMBL" id="MBU9714437.1"/>
    </source>
</evidence>
<name>A0ABS6JL89_9BACI</name>
<dbReference type="Proteomes" id="UP000784880">
    <property type="component" value="Unassembled WGS sequence"/>
</dbReference>
<evidence type="ECO:0000313" key="2">
    <source>
        <dbReference type="Proteomes" id="UP000784880"/>
    </source>
</evidence>
<dbReference type="EMBL" id="JAHQCS010000178">
    <property type="protein sequence ID" value="MBU9714437.1"/>
    <property type="molecule type" value="Genomic_DNA"/>
</dbReference>
<organism evidence="1 2">
    <name type="scientific">Evansella tamaricis</name>
    <dbReference type="NCBI Taxonomy" id="2069301"/>
    <lineage>
        <taxon>Bacteria</taxon>
        <taxon>Bacillati</taxon>
        <taxon>Bacillota</taxon>
        <taxon>Bacilli</taxon>
        <taxon>Bacillales</taxon>
        <taxon>Bacillaceae</taxon>
        <taxon>Evansella</taxon>
    </lineage>
</organism>
<comment type="caution">
    <text evidence="1">The sequence shown here is derived from an EMBL/GenBank/DDBJ whole genome shotgun (WGS) entry which is preliminary data.</text>
</comment>
<reference evidence="1 2" key="1">
    <citation type="submission" date="2021-06" db="EMBL/GenBank/DDBJ databases">
        <title>Bacillus sp. RD4P76, an endophyte from a halophyte.</title>
        <authorList>
            <person name="Sun J.-Q."/>
        </authorList>
    </citation>
    <scope>NUCLEOTIDE SEQUENCE [LARGE SCALE GENOMIC DNA]</scope>
    <source>
        <strain evidence="1 2">CGMCC 1.15917</strain>
    </source>
</reference>
<accession>A0ABS6JL89</accession>
<gene>
    <name evidence="1" type="ORF">KS419_22100</name>
</gene>
<protein>
    <submittedName>
        <fullName evidence="1">Uncharacterized protein</fullName>
    </submittedName>
</protein>